<dbReference type="InterPro" id="IPR013083">
    <property type="entry name" value="Znf_RING/FYVE/PHD"/>
</dbReference>
<dbReference type="Pfam" id="PF13923">
    <property type="entry name" value="zf-C3HC4_2"/>
    <property type="match status" value="1"/>
</dbReference>
<dbReference type="PANTHER" id="PTHR10825:SF29">
    <property type="entry name" value="POLYCOMB GROUP RING FINGER PROTEIN 1"/>
    <property type="match status" value="1"/>
</dbReference>
<dbReference type="PANTHER" id="PTHR10825">
    <property type="entry name" value="RING FINGER DOMAIN-CONTAINING, POLYCOMB GROUP COMPONENT"/>
    <property type="match status" value="1"/>
</dbReference>
<dbReference type="Proteomes" id="UP000823872">
    <property type="component" value="Chromosome A3"/>
</dbReference>
<evidence type="ECO:0000256" key="5">
    <source>
        <dbReference type="ARBA" id="ARBA00022833"/>
    </source>
</evidence>
<dbReference type="Ensembl" id="ENSFCTT00005048609.1">
    <property type="protein sequence ID" value="ENSFCTP00005035160.1"/>
    <property type="gene ID" value="ENSFCTG00005016841.1"/>
</dbReference>
<evidence type="ECO:0000256" key="8">
    <source>
        <dbReference type="PROSITE-ProRule" id="PRU00175"/>
    </source>
</evidence>
<dbReference type="Gene3D" id="3.30.40.10">
    <property type="entry name" value="Zinc/RING finger domain, C3HC4 (zinc finger)"/>
    <property type="match status" value="1"/>
</dbReference>
<dbReference type="PROSITE" id="PS50089">
    <property type="entry name" value="ZF_RING_2"/>
    <property type="match status" value="1"/>
</dbReference>
<feature type="domain" description="RING-type" evidence="10">
    <location>
        <begin position="47"/>
        <end position="86"/>
    </location>
</feature>
<keyword evidence="6" id="KW-0539">Nucleus</keyword>
<reference evidence="11" key="3">
    <citation type="submission" date="2025-09" db="UniProtKB">
        <authorList>
            <consortium name="Ensembl"/>
        </authorList>
    </citation>
    <scope>IDENTIFICATION</scope>
    <source>
        <strain evidence="11">breed Abyssinian</strain>
    </source>
</reference>
<dbReference type="GeneTree" id="ENSGT00940000159651"/>
<name>A0ABI7YMB7_FELCA</name>
<evidence type="ECO:0000313" key="11">
    <source>
        <dbReference type="Ensembl" id="ENSFCTP00005035160.1"/>
    </source>
</evidence>
<sequence>MASPQGGQIAIAMRLRNQLQSVYKMDPLRNEEEVRVKIKDLNEHIVCCLCAGYFVDATTITECLHTFCKSCIVKYLQTSKYCPMCNIKIHETQPLLNLKLDRVMQDIVYKLVPGLQDSEEKRIREFYQSRGLDRVTQPSGEEPALSNLGLPFSSFDHSKAHYYRYDEQLSLCLERLSSGKDKNKSILQNKYVRCSVRAEVRHLRRVLCHRLMLNPQHVQLLFDNEVLPDHMTMKQIWLSRWFGKNSSEFHHERGPLSVPCPSVNCQRRRVEDSIHVKFRRPRRPECSGPWPGWPQTAKVTHGVHCAAGAGAGATLRLPEVPGAFRARPAGGEARLGQRTGCHVVPEPASQAQARRGGDARRRGLVAHAVPRSSVPPLAA</sequence>
<gene>
    <name evidence="11" type="primary">PCGF1</name>
</gene>
<reference evidence="11" key="2">
    <citation type="submission" date="2025-08" db="UniProtKB">
        <authorList>
            <consortium name="Ensembl"/>
        </authorList>
    </citation>
    <scope>IDENTIFICATION</scope>
    <source>
        <strain evidence="11">breed Abyssinian</strain>
    </source>
</reference>
<accession>A0ABI7YMB7</accession>
<evidence type="ECO:0000256" key="3">
    <source>
        <dbReference type="ARBA" id="ARBA00022723"/>
    </source>
</evidence>
<dbReference type="Gene3D" id="3.10.20.90">
    <property type="entry name" value="Phosphatidylinositol 3-kinase Catalytic Subunit, Chain A, domain 1"/>
    <property type="match status" value="1"/>
</dbReference>
<dbReference type="CDD" id="cd16733">
    <property type="entry name" value="RING-HC_PCGF1"/>
    <property type="match status" value="1"/>
</dbReference>
<dbReference type="InterPro" id="IPR001841">
    <property type="entry name" value="Znf_RING"/>
</dbReference>
<dbReference type="PROSITE" id="PS00518">
    <property type="entry name" value="ZF_RING_1"/>
    <property type="match status" value="1"/>
</dbReference>
<dbReference type="SUPFAM" id="SSF57850">
    <property type="entry name" value="RING/U-box"/>
    <property type="match status" value="1"/>
</dbReference>
<evidence type="ECO:0000256" key="6">
    <source>
        <dbReference type="ARBA" id="ARBA00023242"/>
    </source>
</evidence>
<evidence type="ECO:0000256" key="4">
    <source>
        <dbReference type="ARBA" id="ARBA00022771"/>
    </source>
</evidence>
<dbReference type="Pfam" id="PF16207">
    <property type="entry name" value="RAWUL"/>
    <property type="match status" value="1"/>
</dbReference>
<reference evidence="11 12" key="1">
    <citation type="submission" date="2021-02" db="EMBL/GenBank/DDBJ databases">
        <title>Safari Cat Assemblies.</title>
        <authorList>
            <person name="Bredemeyer K.R."/>
            <person name="Murphy W.J."/>
        </authorList>
    </citation>
    <scope>NUCLEOTIDE SEQUENCE [LARGE SCALE GENOMIC DNA]</scope>
</reference>
<keyword evidence="4 8" id="KW-0863">Zinc-finger</keyword>
<dbReference type="CDD" id="cd17081">
    <property type="entry name" value="RAWUL_PCGF1"/>
    <property type="match status" value="1"/>
</dbReference>
<evidence type="ECO:0000256" key="1">
    <source>
        <dbReference type="ARBA" id="ARBA00004123"/>
    </source>
</evidence>
<evidence type="ECO:0000256" key="2">
    <source>
        <dbReference type="ARBA" id="ARBA00022491"/>
    </source>
</evidence>
<dbReference type="InterPro" id="IPR032443">
    <property type="entry name" value="RAWUL"/>
</dbReference>
<keyword evidence="3" id="KW-0479">Metal-binding</keyword>
<dbReference type="InterPro" id="IPR017907">
    <property type="entry name" value="Znf_RING_CS"/>
</dbReference>
<dbReference type="SMART" id="SM00184">
    <property type="entry name" value="RING"/>
    <property type="match status" value="1"/>
</dbReference>
<feature type="region of interest" description="Disordered" evidence="9">
    <location>
        <begin position="345"/>
        <end position="379"/>
    </location>
</feature>
<keyword evidence="2" id="KW-0678">Repressor</keyword>
<keyword evidence="12" id="KW-1185">Reference proteome</keyword>
<comment type="subcellular location">
    <subcellularLocation>
        <location evidence="1">Nucleus</location>
    </subcellularLocation>
</comment>
<evidence type="ECO:0000256" key="9">
    <source>
        <dbReference type="SAM" id="MobiDB-lite"/>
    </source>
</evidence>
<protein>
    <recommendedName>
        <fullName evidence="7">Polycomb group RING finger protein 1</fullName>
    </recommendedName>
</protein>
<keyword evidence="5" id="KW-0862">Zinc</keyword>
<organism evidence="11 12">
    <name type="scientific">Felis catus</name>
    <name type="common">Cat</name>
    <name type="synonym">Felis silvestris catus</name>
    <dbReference type="NCBI Taxonomy" id="9685"/>
    <lineage>
        <taxon>Eukaryota</taxon>
        <taxon>Metazoa</taxon>
        <taxon>Chordata</taxon>
        <taxon>Craniata</taxon>
        <taxon>Vertebrata</taxon>
        <taxon>Euteleostomi</taxon>
        <taxon>Mammalia</taxon>
        <taxon>Eutheria</taxon>
        <taxon>Laurasiatheria</taxon>
        <taxon>Carnivora</taxon>
        <taxon>Feliformia</taxon>
        <taxon>Felidae</taxon>
        <taxon>Felinae</taxon>
        <taxon>Felis</taxon>
    </lineage>
</organism>
<evidence type="ECO:0000259" key="10">
    <source>
        <dbReference type="PROSITE" id="PS50089"/>
    </source>
</evidence>
<evidence type="ECO:0000313" key="12">
    <source>
        <dbReference type="Proteomes" id="UP000823872"/>
    </source>
</evidence>
<proteinExistence type="predicted"/>
<evidence type="ECO:0000256" key="7">
    <source>
        <dbReference type="ARBA" id="ARBA00040075"/>
    </source>
</evidence>